<comment type="catalytic activity">
    <reaction evidence="3">
        <text>L-aspartate + L-glutamine + ATP + H2O = L-asparagine + L-glutamate + AMP + diphosphate + H(+)</text>
        <dbReference type="Rhea" id="RHEA:12228"/>
        <dbReference type="ChEBI" id="CHEBI:15377"/>
        <dbReference type="ChEBI" id="CHEBI:15378"/>
        <dbReference type="ChEBI" id="CHEBI:29985"/>
        <dbReference type="ChEBI" id="CHEBI:29991"/>
        <dbReference type="ChEBI" id="CHEBI:30616"/>
        <dbReference type="ChEBI" id="CHEBI:33019"/>
        <dbReference type="ChEBI" id="CHEBI:58048"/>
        <dbReference type="ChEBI" id="CHEBI:58359"/>
        <dbReference type="ChEBI" id="CHEBI:456215"/>
        <dbReference type="EC" id="6.3.5.4"/>
    </reaction>
</comment>
<evidence type="ECO:0000256" key="1">
    <source>
        <dbReference type="ARBA" id="ARBA00005187"/>
    </source>
</evidence>
<dbReference type="Pfam" id="PF00733">
    <property type="entry name" value="Asn_synthase"/>
    <property type="match status" value="2"/>
</dbReference>
<dbReference type="PANTHER" id="PTHR43284:SF1">
    <property type="entry name" value="ASPARAGINE SYNTHETASE"/>
    <property type="match status" value="1"/>
</dbReference>
<keyword evidence="5" id="KW-0436">Ligase</keyword>
<dbReference type="GO" id="GO:0004066">
    <property type="term" value="F:asparagine synthase (glutamine-hydrolyzing) activity"/>
    <property type="evidence" value="ECO:0007669"/>
    <property type="project" value="UniProtKB-EC"/>
</dbReference>
<evidence type="ECO:0000256" key="3">
    <source>
        <dbReference type="ARBA" id="ARBA00048741"/>
    </source>
</evidence>
<dbReference type="InterPro" id="IPR029055">
    <property type="entry name" value="Ntn_hydrolases_N"/>
</dbReference>
<dbReference type="AlphaFoldDB" id="A0A7W5ZX47"/>
<dbReference type="GO" id="GO:0006529">
    <property type="term" value="P:asparagine biosynthetic process"/>
    <property type="evidence" value="ECO:0007669"/>
    <property type="project" value="InterPro"/>
</dbReference>
<comment type="caution">
    <text evidence="5">The sequence shown here is derived from an EMBL/GenBank/DDBJ whole genome shotgun (WGS) entry which is preliminary data.</text>
</comment>
<reference evidence="5 6" key="1">
    <citation type="submission" date="2020-08" db="EMBL/GenBank/DDBJ databases">
        <title>Genomic Encyclopedia of Type Strains, Phase IV (KMG-IV): sequencing the most valuable type-strain genomes for metagenomic binning, comparative biology and taxonomic classification.</title>
        <authorList>
            <person name="Goeker M."/>
        </authorList>
    </citation>
    <scope>NUCLEOTIDE SEQUENCE [LARGE SCALE GENOMIC DNA]</scope>
    <source>
        <strain evidence="5 6">DSM 14552</strain>
    </source>
</reference>
<feature type="domain" description="Asparagine synthetase" evidence="4">
    <location>
        <begin position="236"/>
        <end position="378"/>
    </location>
</feature>
<proteinExistence type="predicted"/>
<dbReference type="PANTHER" id="PTHR43284">
    <property type="entry name" value="ASPARAGINE SYNTHETASE (GLUTAMINE-HYDROLYZING)"/>
    <property type="match status" value="1"/>
</dbReference>
<dbReference type="Gene3D" id="3.40.50.620">
    <property type="entry name" value="HUPs"/>
    <property type="match status" value="1"/>
</dbReference>
<protein>
    <recommendedName>
        <fullName evidence="2">asparagine synthase (glutamine-hydrolyzing)</fullName>
        <ecNumber evidence="2">6.3.5.4</ecNumber>
    </recommendedName>
</protein>
<evidence type="ECO:0000313" key="5">
    <source>
        <dbReference type="EMBL" id="MBB3860874.1"/>
    </source>
</evidence>
<dbReference type="Proteomes" id="UP000562395">
    <property type="component" value="Unassembled WGS sequence"/>
</dbReference>
<evidence type="ECO:0000313" key="6">
    <source>
        <dbReference type="Proteomes" id="UP000562395"/>
    </source>
</evidence>
<dbReference type="SUPFAM" id="SSF52402">
    <property type="entry name" value="Adenine nucleotide alpha hydrolases-like"/>
    <property type="match status" value="1"/>
</dbReference>
<dbReference type="SUPFAM" id="SSF56235">
    <property type="entry name" value="N-terminal nucleophile aminohydrolases (Ntn hydrolases)"/>
    <property type="match status" value="1"/>
</dbReference>
<organism evidence="5 6">
    <name type="scientific">Novosphingobium hassiacum</name>
    <dbReference type="NCBI Taxonomy" id="173676"/>
    <lineage>
        <taxon>Bacteria</taxon>
        <taxon>Pseudomonadati</taxon>
        <taxon>Pseudomonadota</taxon>
        <taxon>Alphaproteobacteria</taxon>
        <taxon>Sphingomonadales</taxon>
        <taxon>Sphingomonadaceae</taxon>
        <taxon>Novosphingobium</taxon>
    </lineage>
</organism>
<dbReference type="EC" id="6.3.5.4" evidence="2"/>
<evidence type="ECO:0000256" key="2">
    <source>
        <dbReference type="ARBA" id="ARBA00012737"/>
    </source>
</evidence>
<comment type="pathway">
    <text evidence="1">Amino-acid biosynthesis; L-asparagine biosynthesis; L-asparagine from L-aspartate (L-Gln route): step 1/1.</text>
</comment>
<sequence length="573" mass="62331">MIPVQAIFSLPLTKDRAVGAIISRVDDRTQLGERAPSLWVASESHILTLGDRGLLIGIYFAGKGQRAMDRIALPKSAMPAEDIARWLVREGWGAYVAILRDPETGDWSVLRDPSGLLPLYRMTGEDRTVFGTDPRLFEAVTGKSPQVCWKQIGTHLRRPELRQRKTCLVDIAEVEPGTLTSASDPEVSRLIWDPADFVRDAGITSFSEAVAQLRETACDVTGAWAALAGHVVVAASGGVDSSIIAAALSVNGQSFECVTLATADPSGDERAWVQLLAEKLAVPMTACTYDVGRIDLAGPVSATMTRPSGKAFMQEVRHHLARTCETGGASWAFDGNGGDNLFCFVHSAAPVLDRLKHDGLSSRTWATFLDMCQLTGADAGTMARAVARRWKRGEAAAPWPSDFRLLDTAFPLHDDAALTPWFDVATGQQPGKRDHLRLLQRTQNFVHGIDDPLRFSPLLSQPMLELCLSIPTWLWCSGGINRAPSRKAFAPELPVSLARRTSKAGPDSVMREVFARDRSVIRTILLDGQLAANGVIDRVATETALAADPHAEDPIVYRLLDLVEAEAWARSWG</sequence>
<dbReference type="InterPro" id="IPR001962">
    <property type="entry name" value="Asn_synthase"/>
</dbReference>
<gene>
    <name evidence="5" type="ORF">GGQ88_002143</name>
</gene>
<keyword evidence="6" id="KW-1185">Reference proteome</keyword>
<name>A0A7W5ZX47_9SPHN</name>
<dbReference type="EMBL" id="JACICY010000004">
    <property type="protein sequence ID" value="MBB3860874.1"/>
    <property type="molecule type" value="Genomic_DNA"/>
</dbReference>
<evidence type="ECO:0000259" key="4">
    <source>
        <dbReference type="Pfam" id="PF00733"/>
    </source>
</evidence>
<dbReference type="InterPro" id="IPR051786">
    <property type="entry name" value="ASN_synthetase/amidase"/>
</dbReference>
<feature type="domain" description="Asparagine synthetase" evidence="4">
    <location>
        <begin position="457"/>
        <end position="569"/>
    </location>
</feature>
<accession>A0A7W5ZX47</accession>
<dbReference type="InterPro" id="IPR014729">
    <property type="entry name" value="Rossmann-like_a/b/a_fold"/>
</dbReference>
<dbReference type="RefSeq" id="WP_183613125.1">
    <property type="nucleotide sequence ID" value="NZ_JACICY010000004.1"/>
</dbReference>